<evidence type="ECO:0000313" key="3">
    <source>
        <dbReference type="Proteomes" id="UP000028990"/>
    </source>
</evidence>
<dbReference type="PANTHER" id="PTHR48251:SF1">
    <property type="entry name" value="COILED-COIL DOMAIN-CONTAINING PROTEIN 160"/>
    <property type="match status" value="1"/>
</dbReference>
<gene>
    <name evidence="2" type="ORF">H920_19494</name>
</gene>
<protein>
    <submittedName>
        <fullName evidence="2">Coiled-coil domain-containing protein 160</fullName>
    </submittedName>
</protein>
<dbReference type="PANTHER" id="PTHR48251">
    <property type="entry name" value="COILED-COIL DOMAIN-CONTAINING PROTEIN 160"/>
    <property type="match status" value="1"/>
</dbReference>
<reference evidence="2 3" key="1">
    <citation type="submission" date="2013-11" db="EMBL/GenBank/DDBJ databases">
        <title>The Damaraland mole rat (Fukomys damarensis) genome and evolution of African mole rats.</title>
        <authorList>
            <person name="Gladyshev V.N."/>
            <person name="Fang X."/>
        </authorList>
    </citation>
    <scope>NUCLEOTIDE SEQUENCE [LARGE SCALE GENOMIC DNA]</scope>
    <source>
        <tissue evidence="2">Liver</tissue>
    </source>
</reference>
<name>A0A091CPJ5_FUKDA</name>
<dbReference type="EMBL" id="KN125168">
    <property type="protein sequence ID" value="KFO19115.1"/>
    <property type="molecule type" value="Genomic_DNA"/>
</dbReference>
<dbReference type="Proteomes" id="UP000028990">
    <property type="component" value="Unassembled WGS sequence"/>
</dbReference>
<sequence>MSTLNQIQVTFQSKPTELEEVPKEMDAQRKHWEENMFVPLVDAKNVPEEVSQLEFSSEQIAVDKTKRMDGIYNFSSRKFPEENKCKRKEYISQLNQREQEPNLRERGINMSRNEAGTNSASCKSYNFDVVNKESFNRRGDPSTWCKKELPSVLLQARRKKLTKGMAPKLNLNLLNEELEELNMKCRKIEEEFENAEKELLNSKLEVSTKSLNFQKSRTDTLKKDGELQALKNDLSEKTTDVKNLTEELQQAKEVIDKLNLENRDLKQALKKLKHQTELGNVLLKEEMKLYYELEMEKIRGELDAIKNELRAEKILQARNNRALELLRKHFAWMIKSSNTFDNFSGELL</sequence>
<proteinExistence type="predicted"/>
<dbReference type="STRING" id="885580.ENSFDAP00000014609"/>
<feature type="coiled-coil region" evidence="1">
    <location>
        <begin position="171"/>
        <end position="315"/>
    </location>
</feature>
<dbReference type="eggNOG" id="ENOG502RVAM">
    <property type="taxonomic scope" value="Eukaryota"/>
</dbReference>
<keyword evidence="1" id="KW-0175">Coiled coil</keyword>
<dbReference type="AlphaFoldDB" id="A0A091CPJ5"/>
<evidence type="ECO:0000313" key="2">
    <source>
        <dbReference type="EMBL" id="KFO19115.1"/>
    </source>
</evidence>
<evidence type="ECO:0000256" key="1">
    <source>
        <dbReference type="SAM" id="Coils"/>
    </source>
</evidence>
<accession>A0A091CPJ5</accession>
<keyword evidence="3" id="KW-1185">Reference proteome</keyword>
<organism evidence="2 3">
    <name type="scientific">Fukomys damarensis</name>
    <name type="common">Damaraland mole rat</name>
    <name type="synonym">Cryptomys damarensis</name>
    <dbReference type="NCBI Taxonomy" id="885580"/>
    <lineage>
        <taxon>Eukaryota</taxon>
        <taxon>Metazoa</taxon>
        <taxon>Chordata</taxon>
        <taxon>Craniata</taxon>
        <taxon>Vertebrata</taxon>
        <taxon>Euteleostomi</taxon>
        <taxon>Mammalia</taxon>
        <taxon>Eutheria</taxon>
        <taxon>Euarchontoglires</taxon>
        <taxon>Glires</taxon>
        <taxon>Rodentia</taxon>
        <taxon>Hystricomorpha</taxon>
        <taxon>Bathyergidae</taxon>
        <taxon>Fukomys</taxon>
    </lineage>
</organism>